<dbReference type="GO" id="GO:0030246">
    <property type="term" value="F:carbohydrate binding"/>
    <property type="evidence" value="ECO:0007669"/>
    <property type="project" value="UniProtKB-UniRule"/>
</dbReference>
<dbReference type="UniPathway" id="UPA00214"/>
<protein>
    <recommendedName>
        <fullName evidence="7">glucose-6-phosphate 1-epimerase</fullName>
        <ecNumber evidence="7">5.1.3.15</ecNumber>
    </recommendedName>
</protein>
<dbReference type="InterPro" id="IPR008183">
    <property type="entry name" value="Aldose_1/G6P_1-epimerase"/>
</dbReference>
<evidence type="ECO:0000313" key="9">
    <source>
        <dbReference type="EMBL" id="JAP72227.1"/>
    </source>
</evidence>
<evidence type="ECO:0000256" key="4">
    <source>
        <dbReference type="ARBA" id="ARBA00005866"/>
    </source>
</evidence>
<comment type="catalytic activity">
    <reaction evidence="2">
        <text>alpha-D-galactose = beta-D-galactose</text>
        <dbReference type="Rhea" id="RHEA:28675"/>
        <dbReference type="ChEBI" id="CHEBI:27667"/>
        <dbReference type="ChEBI" id="CHEBI:28061"/>
        <dbReference type="EC" id="5.1.3.3"/>
    </reaction>
    <physiologicalReaction direction="right-to-left" evidence="2">
        <dbReference type="Rhea" id="RHEA:28677"/>
    </physiologicalReaction>
</comment>
<dbReference type="PANTHER" id="PTHR11122:SF13">
    <property type="entry name" value="GLUCOSE-6-PHOSPHATE 1-EPIMERASE"/>
    <property type="match status" value="1"/>
</dbReference>
<dbReference type="GO" id="GO:0006012">
    <property type="term" value="P:galactose metabolic process"/>
    <property type="evidence" value="ECO:0007669"/>
    <property type="project" value="UniProtKB-UniPathway"/>
</dbReference>
<feature type="active site" evidence="8">
    <location>
        <position position="261"/>
    </location>
</feature>
<dbReference type="PIRSF" id="PIRSF016020">
    <property type="entry name" value="PHexose_mutarotase"/>
    <property type="match status" value="1"/>
</dbReference>
<dbReference type="InterPro" id="IPR011013">
    <property type="entry name" value="Gal_mutarotase_sf_dom"/>
</dbReference>
<dbReference type="AlphaFoldDB" id="A0A131Y028"/>
<comment type="function">
    <text evidence="6">Mutarotase that catalyzes the interconversion of beta-D-galactose and alpha-D-galactose during galactose metabolism. Beta-D-galactose is metabolized in the liver into glucose 1-phosphate, the primary metabolic fuel, by the action of four enzymes that constitute the Leloir pathway: GALM, GALK1 (galactokinase), GALT (galactose-1-phosphate uridylyltransferase) and GALE (UDP-galactose-4'-epimerase). Involved in the maintenance of the equilibrium between the beta- and alpha-anomers of galactose, therefore ensuring a sufficient supply of the alpha-anomer for GALK1. Also active on D-glucose although shows a preference for galactose over glucose.</text>
</comment>
<reference evidence="9" key="1">
    <citation type="submission" date="2016-02" db="EMBL/GenBank/DDBJ databases">
        <title>RNAseq analyses of the midgut from blood- or serum-fed Ixodes ricinus ticks.</title>
        <authorList>
            <person name="Perner J."/>
            <person name="Provaznik J."/>
            <person name="Schrenkova J."/>
            <person name="Urbanova V."/>
            <person name="Ribeiro J.M."/>
            <person name="Kopacek P."/>
        </authorList>
    </citation>
    <scope>NUCLEOTIDE SEQUENCE</scope>
    <source>
        <tissue evidence="9">Gut</tissue>
    </source>
</reference>
<evidence type="ECO:0000256" key="8">
    <source>
        <dbReference type="PIRSR" id="PIRSR016020-1"/>
    </source>
</evidence>
<evidence type="ECO:0000256" key="2">
    <source>
        <dbReference type="ARBA" id="ARBA00001712"/>
    </source>
</evidence>
<dbReference type="EC" id="5.1.3.15" evidence="7"/>
<accession>A0A131Y028</accession>
<evidence type="ECO:0000256" key="5">
    <source>
        <dbReference type="ARBA" id="ARBA00023235"/>
    </source>
</evidence>
<keyword evidence="5 7" id="KW-0413">Isomerase</keyword>
<dbReference type="PANTHER" id="PTHR11122">
    <property type="entry name" value="APOSPORY-ASSOCIATED PROTEIN C-RELATED"/>
    <property type="match status" value="1"/>
</dbReference>
<comment type="similarity">
    <text evidence="4 7">Belongs to the glucose-6-phosphate 1-epimerase family.</text>
</comment>
<comment type="pathway">
    <text evidence="3">Carbohydrate metabolism; galactose metabolism.</text>
</comment>
<evidence type="ECO:0000256" key="7">
    <source>
        <dbReference type="PIRNR" id="PIRNR016020"/>
    </source>
</evidence>
<dbReference type="InterPro" id="IPR025532">
    <property type="entry name" value="G6P_1-epimerase"/>
</dbReference>
<dbReference type="GO" id="GO:0004034">
    <property type="term" value="F:aldose 1-epimerase activity"/>
    <property type="evidence" value="ECO:0007669"/>
    <property type="project" value="UniProtKB-EC"/>
</dbReference>
<comment type="catalytic activity">
    <reaction evidence="1">
        <text>alpha-D-glucose 6-phosphate = beta-D-glucose 6-phosphate</text>
        <dbReference type="Rhea" id="RHEA:16249"/>
        <dbReference type="ChEBI" id="CHEBI:58225"/>
        <dbReference type="ChEBI" id="CHEBI:58247"/>
        <dbReference type="EC" id="5.1.3.15"/>
    </reaction>
</comment>
<dbReference type="InterPro" id="IPR014718">
    <property type="entry name" value="GH-type_carb-bd"/>
</dbReference>
<evidence type="ECO:0000256" key="1">
    <source>
        <dbReference type="ARBA" id="ARBA00001096"/>
    </source>
</evidence>
<proteinExistence type="evidence at transcript level"/>
<dbReference type="EMBL" id="GEFM01003569">
    <property type="protein sequence ID" value="JAP72227.1"/>
    <property type="molecule type" value="mRNA"/>
</dbReference>
<organism evidence="9">
    <name type="scientific">Ixodes ricinus</name>
    <name type="common">Common tick</name>
    <name type="synonym">Acarus ricinus</name>
    <dbReference type="NCBI Taxonomy" id="34613"/>
    <lineage>
        <taxon>Eukaryota</taxon>
        <taxon>Metazoa</taxon>
        <taxon>Ecdysozoa</taxon>
        <taxon>Arthropoda</taxon>
        <taxon>Chelicerata</taxon>
        <taxon>Arachnida</taxon>
        <taxon>Acari</taxon>
        <taxon>Parasitiformes</taxon>
        <taxon>Ixodida</taxon>
        <taxon>Ixodoidea</taxon>
        <taxon>Ixodidae</taxon>
        <taxon>Ixodinae</taxon>
        <taxon>Ixodes</taxon>
    </lineage>
</organism>
<dbReference type="CDD" id="cd09020">
    <property type="entry name" value="D-hex-6-P-epi_like"/>
    <property type="match status" value="1"/>
</dbReference>
<dbReference type="GO" id="GO:0005737">
    <property type="term" value="C:cytoplasm"/>
    <property type="evidence" value="ECO:0007669"/>
    <property type="project" value="TreeGrafter"/>
</dbReference>
<evidence type="ECO:0000256" key="6">
    <source>
        <dbReference type="ARBA" id="ARBA00045743"/>
    </source>
</evidence>
<dbReference type="Pfam" id="PF01263">
    <property type="entry name" value="Aldose_epim"/>
    <property type="match status" value="1"/>
</dbReference>
<name>A0A131Y028_IXORI</name>
<dbReference type="GO" id="GO:0047938">
    <property type="term" value="F:glucose-6-phosphate 1-epimerase activity"/>
    <property type="evidence" value="ECO:0007669"/>
    <property type="project" value="UniProtKB-UniRule"/>
</dbReference>
<sequence>MEPSISLTHGNDTLEVNRFEPTTLSSSYSSVRTGATVTSWRVDGEEILFMSEKSLFDCTAPIRGGIPIVFPNFGPWALGPHHGFAHTMEWTIKEPPTQTDQDARVVLKLVDDDYTRSIWDHRFELSLSITLKKSELDFQLAVTNNGGNGFEFTVLVHPYWKVPDVRECQLSGCHGTSFIDKTRNYAESREERELVKVAEWTDSIYKETQDRHTLSGVSGNRTLLIDKKNLPDTVVWNPWSKMAAELPDFGSQEFLNMVCVEPGHVAKPIRLEPGRRFDASCTFRIAE</sequence>
<dbReference type="SUPFAM" id="SSF74650">
    <property type="entry name" value="Galactose mutarotase-like"/>
    <property type="match status" value="1"/>
</dbReference>
<dbReference type="Gene3D" id="2.70.98.10">
    <property type="match status" value="1"/>
</dbReference>
<evidence type="ECO:0000256" key="3">
    <source>
        <dbReference type="ARBA" id="ARBA00004947"/>
    </source>
</evidence>
<feature type="active site" evidence="8">
    <location>
        <position position="157"/>
    </location>
</feature>